<evidence type="ECO:0000256" key="5">
    <source>
        <dbReference type="ARBA" id="ARBA00022692"/>
    </source>
</evidence>
<dbReference type="PANTHER" id="PTHR32552:SF81">
    <property type="entry name" value="TONB-DEPENDENT OUTER MEMBRANE RECEPTOR"/>
    <property type="match status" value="1"/>
</dbReference>
<dbReference type="PROSITE" id="PS52016">
    <property type="entry name" value="TONB_DEPENDENT_REC_3"/>
    <property type="match status" value="1"/>
</dbReference>
<dbReference type="Proteomes" id="UP001218231">
    <property type="component" value="Plasmid unnamed1"/>
</dbReference>
<keyword evidence="10 11" id="KW-0998">Cell outer membrane</keyword>
<dbReference type="InterPro" id="IPR039426">
    <property type="entry name" value="TonB-dep_rcpt-like"/>
</dbReference>
<comment type="similarity">
    <text evidence="11 12">Belongs to the TonB-dependent receptor family.</text>
</comment>
<keyword evidence="8 12" id="KW-0798">TonB box</keyword>
<dbReference type="Pfam" id="PF00593">
    <property type="entry name" value="TonB_dep_Rec_b-barrel"/>
    <property type="match status" value="1"/>
</dbReference>
<sequence>MSRAFQPVRLYRRADFQTLQFLPQRSFEPTQNKIFTTGSEKKLSSDLMVTTICRRSKAAPTTIAQSGATPLLSALLAGAALTLTSGSAEAQNVDREAPSNTILSQTSDIVVSARRKDEKLTDVPASITALSSDFIKTQNIQNFTDYATRVPNLSFQYGQGGTLLWAGDRATTIRGVAGNGTTSYYINDTPIPSSVSPLTLDIDRMEVLKGPQGTLFGASSMGGNVRFITKKPSLNHSSGSVQVQGGGTKDAGFDGQGNMQANVVLVPGKLALDLAAGYRHDSGFVTRTFPDAAGRLVSVGNQGANDVVAGSASLRAKLTDRLEITASVIGQSDLLHGFPAAYVPLPGYRPLSYVSHRDADVQEYSRDTWGLGSLVLNYAGQGFSAVSSTSLFTRRIRQLEDDTEGSNLWLIQNYGSDFGHPAVTAYSVLKERRFTHEDRISFDEGAVLPHLSGIAGVYYQHLFSNSAVPVNHVPDLAAAGFAPDWFGANSVNNRSDDFALFGEVYYEPIPKLTITLGLRKYWNKISIDASKDTGILFGPDGSNNPALGHKQNGWVPKAVVSYKVGDQGNLYVSASKGFRPGGSTTALPDICNADLARLGLDYSKIRQYQSDTLWNYEIGAKSRLAGGRISASAAAFQIDWSNIQQSTILPSCLLPITTNAGKARIRGGELEISGRPFASVPLSIQAGLGYTKGVLLQPGVLPVPANSPLPQVPEWSGTLSGYYESKISETLSFFAAADYSFSSSTKVPNGAGGFYTRQPISMVNGNMGLSFGRSQVMIFVKNLLDKRLNYGDQPASSFDRQELLADGTYQRLPRAVVSRPRQIGIQYQLDF</sequence>
<evidence type="ECO:0000256" key="12">
    <source>
        <dbReference type="RuleBase" id="RU003357"/>
    </source>
</evidence>
<dbReference type="InterPro" id="IPR000531">
    <property type="entry name" value="Beta-barrel_TonB"/>
</dbReference>
<keyword evidence="6" id="KW-0408">Iron</keyword>
<geneLocation type="plasmid" evidence="15 16">
    <name>unnamed1</name>
</geneLocation>
<evidence type="ECO:0000256" key="11">
    <source>
        <dbReference type="PROSITE-ProRule" id="PRU01360"/>
    </source>
</evidence>
<name>A0ABY7U127_9SPHN</name>
<keyword evidence="9 11" id="KW-0472">Membrane</keyword>
<evidence type="ECO:0000256" key="10">
    <source>
        <dbReference type="ARBA" id="ARBA00023237"/>
    </source>
</evidence>
<dbReference type="Gene3D" id="2.40.170.20">
    <property type="entry name" value="TonB-dependent receptor, beta-barrel domain"/>
    <property type="match status" value="1"/>
</dbReference>
<proteinExistence type="inferred from homology"/>
<dbReference type="SUPFAM" id="SSF56935">
    <property type="entry name" value="Porins"/>
    <property type="match status" value="1"/>
</dbReference>
<keyword evidence="16" id="KW-1185">Reference proteome</keyword>
<keyword evidence="3 11" id="KW-1134">Transmembrane beta strand</keyword>
<protein>
    <submittedName>
        <fullName evidence="15">TonB-dependent receptor</fullName>
    </submittedName>
</protein>
<dbReference type="InterPro" id="IPR036942">
    <property type="entry name" value="Beta-barrel_TonB_sf"/>
</dbReference>
<evidence type="ECO:0000256" key="4">
    <source>
        <dbReference type="ARBA" id="ARBA00022496"/>
    </source>
</evidence>
<keyword evidence="5 11" id="KW-0812">Transmembrane</keyword>
<feature type="domain" description="TonB-dependent receptor-like beta-barrel" evidence="13">
    <location>
        <begin position="352"/>
        <end position="766"/>
    </location>
</feature>
<keyword evidence="2 11" id="KW-0813">Transport</keyword>
<evidence type="ECO:0000256" key="8">
    <source>
        <dbReference type="ARBA" id="ARBA00023077"/>
    </source>
</evidence>
<evidence type="ECO:0000256" key="9">
    <source>
        <dbReference type="ARBA" id="ARBA00023136"/>
    </source>
</evidence>
<evidence type="ECO:0000256" key="2">
    <source>
        <dbReference type="ARBA" id="ARBA00022448"/>
    </source>
</evidence>
<keyword evidence="4" id="KW-0410">Iron transport</keyword>
<dbReference type="RefSeq" id="WP_273619492.1">
    <property type="nucleotide sequence ID" value="NZ_CP117418.1"/>
</dbReference>
<evidence type="ECO:0000259" key="13">
    <source>
        <dbReference type="Pfam" id="PF00593"/>
    </source>
</evidence>
<keyword evidence="7" id="KW-0406">Ion transport</keyword>
<dbReference type="PANTHER" id="PTHR32552">
    <property type="entry name" value="FERRICHROME IRON RECEPTOR-RELATED"/>
    <property type="match status" value="1"/>
</dbReference>
<evidence type="ECO:0000313" key="16">
    <source>
        <dbReference type="Proteomes" id="UP001218231"/>
    </source>
</evidence>
<evidence type="ECO:0000256" key="3">
    <source>
        <dbReference type="ARBA" id="ARBA00022452"/>
    </source>
</evidence>
<comment type="subcellular location">
    <subcellularLocation>
        <location evidence="1 11">Cell outer membrane</location>
        <topology evidence="1 11">Multi-pass membrane protein</topology>
    </subcellularLocation>
</comment>
<dbReference type="InterPro" id="IPR012910">
    <property type="entry name" value="Plug_dom"/>
</dbReference>
<dbReference type="EMBL" id="CP117418">
    <property type="protein sequence ID" value="WCT79213.1"/>
    <property type="molecule type" value="Genomic_DNA"/>
</dbReference>
<keyword evidence="15" id="KW-0614">Plasmid</keyword>
<accession>A0ABY7U127</accession>
<feature type="domain" description="TonB-dependent receptor plug" evidence="14">
    <location>
        <begin position="120"/>
        <end position="223"/>
    </location>
</feature>
<organism evidence="15 16">
    <name type="scientific">Novosphingobium humi</name>
    <dbReference type="NCBI Taxonomy" id="2282397"/>
    <lineage>
        <taxon>Bacteria</taxon>
        <taxon>Pseudomonadati</taxon>
        <taxon>Pseudomonadota</taxon>
        <taxon>Alphaproteobacteria</taxon>
        <taxon>Sphingomonadales</taxon>
        <taxon>Sphingomonadaceae</taxon>
        <taxon>Novosphingobium</taxon>
    </lineage>
</organism>
<evidence type="ECO:0000256" key="1">
    <source>
        <dbReference type="ARBA" id="ARBA00004571"/>
    </source>
</evidence>
<evidence type="ECO:0000256" key="6">
    <source>
        <dbReference type="ARBA" id="ARBA00023004"/>
    </source>
</evidence>
<evidence type="ECO:0000259" key="14">
    <source>
        <dbReference type="Pfam" id="PF07715"/>
    </source>
</evidence>
<dbReference type="Pfam" id="PF07715">
    <property type="entry name" value="Plug"/>
    <property type="match status" value="1"/>
</dbReference>
<evidence type="ECO:0000256" key="7">
    <source>
        <dbReference type="ARBA" id="ARBA00023065"/>
    </source>
</evidence>
<reference evidence="15 16" key="1">
    <citation type="submission" date="2023-02" db="EMBL/GenBank/DDBJ databases">
        <title>Genome sequence of Novosphingobium humi KACC 19094.</title>
        <authorList>
            <person name="Kim S."/>
            <person name="Heo J."/>
            <person name="Kwon S.-W."/>
        </authorList>
    </citation>
    <scope>NUCLEOTIDE SEQUENCE [LARGE SCALE GENOMIC DNA]</scope>
    <source>
        <strain evidence="15 16">KACC 19094</strain>
        <plasmid evidence="15 16">unnamed1</plasmid>
    </source>
</reference>
<evidence type="ECO:0000313" key="15">
    <source>
        <dbReference type="EMBL" id="WCT79213.1"/>
    </source>
</evidence>
<gene>
    <name evidence="15" type="ORF">PQ457_19620</name>
</gene>
<keyword evidence="15" id="KW-0675">Receptor</keyword>